<feature type="chain" id="PRO_5046058872" description="T9SS type A sorting domain-containing protein" evidence="1">
    <location>
        <begin position="22"/>
        <end position="292"/>
    </location>
</feature>
<sequence length="292" mass="32416">MKNLILAISVVFPLIALPALSLTEAISAKKINVVVTSNGQGVNDGLLDITITNKTSSTLDIAIPPGQLFICSEDPRQNLILVREELLAIHPGKSVTHQLISMCIESEDFSPGNAIGYTPGKVATGGLLKCSQYINTNKIFNHSGQTAIWVFSNDHDIAWIQTNNENEKQLRKYVAELKNSTDPWYQTTHINTANNQLTDHYNPELPSTEVYNWSSAEINGNFDWKMSSPASITFAIYDESGQVLRTFFSDKSFSPGELSLRFHYKASRIPRGTYYARMTSANGVIAEKSFNF</sequence>
<dbReference type="EMBL" id="BAAAFH010000022">
    <property type="protein sequence ID" value="GAA0876458.1"/>
    <property type="molecule type" value="Genomic_DNA"/>
</dbReference>
<gene>
    <name evidence="2" type="ORF">GCM10009118_28680</name>
</gene>
<proteinExistence type="predicted"/>
<evidence type="ECO:0000256" key="1">
    <source>
        <dbReference type="SAM" id="SignalP"/>
    </source>
</evidence>
<protein>
    <recommendedName>
        <fullName evidence="4">T9SS type A sorting domain-containing protein</fullName>
    </recommendedName>
</protein>
<organism evidence="2 3">
    <name type="scientific">Wandonia haliotis</name>
    <dbReference type="NCBI Taxonomy" id="574963"/>
    <lineage>
        <taxon>Bacteria</taxon>
        <taxon>Pseudomonadati</taxon>
        <taxon>Bacteroidota</taxon>
        <taxon>Flavobacteriia</taxon>
        <taxon>Flavobacteriales</taxon>
        <taxon>Crocinitomicaceae</taxon>
        <taxon>Wandonia</taxon>
    </lineage>
</organism>
<name>A0ABN1MU14_9FLAO</name>
<feature type="signal peptide" evidence="1">
    <location>
        <begin position="1"/>
        <end position="21"/>
    </location>
</feature>
<evidence type="ECO:0000313" key="2">
    <source>
        <dbReference type="EMBL" id="GAA0876458.1"/>
    </source>
</evidence>
<dbReference type="RefSeq" id="WP_343789337.1">
    <property type="nucleotide sequence ID" value="NZ_BAAAFH010000022.1"/>
</dbReference>
<evidence type="ECO:0000313" key="3">
    <source>
        <dbReference type="Proteomes" id="UP001501126"/>
    </source>
</evidence>
<evidence type="ECO:0008006" key="4">
    <source>
        <dbReference type="Google" id="ProtNLM"/>
    </source>
</evidence>
<keyword evidence="3" id="KW-1185">Reference proteome</keyword>
<reference evidence="2 3" key="1">
    <citation type="journal article" date="2019" name="Int. J. Syst. Evol. Microbiol.">
        <title>The Global Catalogue of Microorganisms (GCM) 10K type strain sequencing project: providing services to taxonomists for standard genome sequencing and annotation.</title>
        <authorList>
            <consortium name="The Broad Institute Genomics Platform"/>
            <consortium name="The Broad Institute Genome Sequencing Center for Infectious Disease"/>
            <person name="Wu L."/>
            <person name="Ma J."/>
        </authorList>
    </citation>
    <scope>NUCLEOTIDE SEQUENCE [LARGE SCALE GENOMIC DNA]</scope>
    <source>
        <strain evidence="2 3">JCM 16083</strain>
    </source>
</reference>
<comment type="caution">
    <text evidence="2">The sequence shown here is derived from an EMBL/GenBank/DDBJ whole genome shotgun (WGS) entry which is preliminary data.</text>
</comment>
<keyword evidence="1" id="KW-0732">Signal</keyword>
<accession>A0ABN1MU14</accession>
<dbReference type="Proteomes" id="UP001501126">
    <property type="component" value="Unassembled WGS sequence"/>
</dbReference>